<evidence type="ECO:0000313" key="8">
    <source>
        <dbReference type="Proteomes" id="UP000683360"/>
    </source>
</evidence>
<dbReference type="InterPro" id="IPR013087">
    <property type="entry name" value="Znf_C2H2_type"/>
</dbReference>
<dbReference type="GO" id="GO:0008270">
    <property type="term" value="F:zinc ion binding"/>
    <property type="evidence" value="ECO:0007669"/>
    <property type="project" value="UniProtKB-KW"/>
</dbReference>
<evidence type="ECO:0000256" key="2">
    <source>
        <dbReference type="ARBA" id="ARBA00022771"/>
    </source>
</evidence>
<organism evidence="7 8">
    <name type="scientific">Mytilus edulis</name>
    <name type="common">Blue mussel</name>
    <dbReference type="NCBI Taxonomy" id="6550"/>
    <lineage>
        <taxon>Eukaryota</taxon>
        <taxon>Metazoa</taxon>
        <taxon>Spiralia</taxon>
        <taxon>Lophotrochozoa</taxon>
        <taxon>Mollusca</taxon>
        <taxon>Bivalvia</taxon>
        <taxon>Autobranchia</taxon>
        <taxon>Pteriomorphia</taxon>
        <taxon>Mytilida</taxon>
        <taxon>Mytiloidea</taxon>
        <taxon>Mytilidae</taxon>
        <taxon>Mytilinae</taxon>
        <taxon>Mytilus</taxon>
    </lineage>
</organism>
<feature type="domain" description="C2H2-type" evidence="6">
    <location>
        <begin position="20"/>
        <end position="48"/>
    </location>
</feature>
<evidence type="ECO:0000256" key="4">
    <source>
        <dbReference type="PROSITE-ProRule" id="PRU00042"/>
    </source>
</evidence>
<accession>A0A8S3SBA9</accession>
<dbReference type="InterPro" id="IPR036236">
    <property type="entry name" value="Znf_C2H2_sf"/>
</dbReference>
<keyword evidence="3" id="KW-0862">Zinc</keyword>
<comment type="caution">
    <text evidence="7">The sequence shown here is derived from an EMBL/GenBank/DDBJ whole genome shotgun (WGS) entry which is preliminary data.</text>
</comment>
<dbReference type="OrthoDB" id="3437960at2759"/>
<dbReference type="PROSITE" id="PS50157">
    <property type="entry name" value="ZINC_FINGER_C2H2_2"/>
    <property type="match status" value="2"/>
</dbReference>
<protein>
    <submittedName>
        <fullName evidence="7">KRAB</fullName>
    </submittedName>
</protein>
<dbReference type="InterPro" id="IPR003656">
    <property type="entry name" value="Znf_BED"/>
</dbReference>
<keyword evidence="8" id="KW-1185">Reference proteome</keyword>
<evidence type="ECO:0000313" key="7">
    <source>
        <dbReference type="EMBL" id="CAG2218332.1"/>
    </source>
</evidence>
<feature type="region of interest" description="Disordered" evidence="5">
    <location>
        <begin position="95"/>
        <end position="115"/>
    </location>
</feature>
<evidence type="ECO:0000259" key="6">
    <source>
        <dbReference type="PROSITE" id="PS50157"/>
    </source>
</evidence>
<sequence length="206" mass="24002">MANTKITKRKETTGIFTRRFNCKKCPKTFCSISTLRRHHKELHEPAATMFECKHCDATFTRKSNAITHLKSKHPDKAKEDYNSFIQNPREMAKAVKNGDPLKPSRKNGTGKTPIFRIKAGKSPHEYKKTINKYIGTGLIPFRFRHFYSKKHSKIHNKRLRLCHGPYSKDHIDLTTSSSDDTICLDELPEELWDRHVFVHSIYNIFS</sequence>
<reference evidence="7" key="1">
    <citation type="submission" date="2021-03" db="EMBL/GenBank/DDBJ databases">
        <authorList>
            <person name="Bekaert M."/>
        </authorList>
    </citation>
    <scope>NUCLEOTIDE SEQUENCE</scope>
</reference>
<evidence type="ECO:0000256" key="1">
    <source>
        <dbReference type="ARBA" id="ARBA00022723"/>
    </source>
</evidence>
<dbReference type="Pfam" id="PF00096">
    <property type="entry name" value="zf-C2H2"/>
    <property type="match status" value="1"/>
</dbReference>
<dbReference type="SMART" id="SM00355">
    <property type="entry name" value="ZnF_C2H2"/>
    <property type="match status" value="2"/>
</dbReference>
<name>A0A8S3SBA9_MYTED</name>
<dbReference type="GO" id="GO:0003677">
    <property type="term" value="F:DNA binding"/>
    <property type="evidence" value="ECO:0007669"/>
    <property type="project" value="InterPro"/>
</dbReference>
<dbReference type="SUPFAM" id="SSF57667">
    <property type="entry name" value="beta-beta-alpha zinc fingers"/>
    <property type="match status" value="1"/>
</dbReference>
<dbReference type="Gene3D" id="3.30.160.60">
    <property type="entry name" value="Classic Zinc Finger"/>
    <property type="match status" value="1"/>
</dbReference>
<evidence type="ECO:0000256" key="3">
    <source>
        <dbReference type="ARBA" id="ARBA00022833"/>
    </source>
</evidence>
<dbReference type="PROSITE" id="PS00028">
    <property type="entry name" value="ZINC_FINGER_C2H2_1"/>
    <property type="match status" value="2"/>
</dbReference>
<keyword evidence="2 4" id="KW-0863">Zinc-finger</keyword>
<feature type="domain" description="C2H2-type" evidence="6">
    <location>
        <begin position="50"/>
        <end position="78"/>
    </location>
</feature>
<evidence type="ECO:0000256" key="5">
    <source>
        <dbReference type="SAM" id="MobiDB-lite"/>
    </source>
</evidence>
<dbReference type="EMBL" id="CAJPWZ010001599">
    <property type="protein sequence ID" value="CAG2218332.1"/>
    <property type="molecule type" value="Genomic_DNA"/>
</dbReference>
<dbReference type="Pfam" id="PF02892">
    <property type="entry name" value="zf-BED"/>
    <property type="match status" value="1"/>
</dbReference>
<dbReference type="Proteomes" id="UP000683360">
    <property type="component" value="Unassembled WGS sequence"/>
</dbReference>
<gene>
    <name evidence="7" type="ORF">MEDL_32077</name>
</gene>
<dbReference type="AlphaFoldDB" id="A0A8S3SBA9"/>
<proteinExistence type="predicted"/>
<keyword evidence="1" id="KW-0479">Metal-binding</keyword>